<dbReference type="AlphaFoldDB" id="A0A8H7VRB6"/>
<evidence type="ECO:0000313" key="2">
    <source>
        <dbReference type="Proteomes" id="UP000613177"/>
    </source>
</evidence>
<protein>
    <submittedName>
        <fullName evidence="1">Uncharacterized protein</fullName>
    </submittedName>
</protein>
<sequence>MQYFAALQHRNSYTSEISWFGLEDDPNNVNKARIKSHADNVTEPMDLKHFCHILVMVS</sequence>
<dbReference type="Proteomes" id="UP000613177">
    <property type="component" value="Unassembled WGS sequence"/>
</dbReference>
<proteinExistence type="predicted"/>
<organism evidence="1 2">
    <name type="scientific">Thamnidium elegans</name>
    <dbReference type="NCBI Taxonomy" id="101142"/>
    <lineage>
        <taxon>Eukaryota</taxon>
        <taxon>Fungi</taxon>
        <taxon>Fungi incertae sedis</taxon>
        <taxon>Mucoromycota</taxon>
        <taxon>Mucoromycotina</taxon>
        <taxon>Mucoromycetes</taxon>
        <taxon>Mucorales</taxon>
        <taxon>Mucorineae</taxon>
        <taxon>Mucoraceae</taxon>
        <taxon>Thamnidium</taxon>
    </lineage>
</organism>
<feature type="non-terminal residue" evidence="1">
    <location>
        <position position="1"/>
    </location>
</feature>
<gene>
    <name evidence="1" type="ORF">INT48_008655</name>
</gene>
<comment type="caution">
    <text evidence="1">The sequence shown here is derived from an EMBL/GenBank/DDBJ whole genome shotgun (WGS) entry which is preliminary data.</text>
</comment>
<evidence type="ECO:0000313" key="1">
    <source>
        <dbReference type="EMBL" id="KAG2228487.1"/>
    </source>
</evidence>
<dbReference type="EMBL" id="JAEPRE010000442">
    <property type="protein sequence ID" value="KAG2228487.1"/>
    <property type="molecule type" value="Genomic_DNA"/>
</dbReference>
<name>A0A8H7VRB6_9FUNG</name>
<keyword evidence="2" id="KW-1185">Reference proteome</keyword>
<accession>A0A8H7VRB6</accession>
<reference evidence="1" key="1">
    <citation type="submission" date="2021-01" db="EMBL/GenBank/DDBJ databases">
        <title>Metabolic potential, ecology and presence of endohyphal bacteria is reflected in genomic diversity of Mucoromycotina.</title>
        <authorList>
            <person name="Muszewska A."/>
            <person name="Okrasinska A."/>
            <person name="Steczkiewicz K."/>
            <person name="Drgas O."/>
            <person name="Orlowska M."/>
            <person name="Perlinska-Lenart U."/>
            <person name="Aleksandrzak-Piekarczyk T."/>
            <person name="Szatraj K."/>
            <person name="Zielenkiewicz U."/>
            <person name="Pilsyk S."/>
            <person name="Malc E."/>
            <person name="Mieczkowski P."/>
            <person name="Kruszewska J.S."/>
            <person name="Biernat P."/>
            <person name="Pawlowska J."/>
        </authorList>
    </citation>
    <scope>NUCLEOTIDE SEQUENCE</scope>
    <source>
        <strain evidence="1">WA0000018081</strain>
    </source>
</reference>